<keyword evidence="8 12" id="KW-0862">Zinc</keyword>
<dbReference type="PRINTS" id="PR00983">
    <property type="entry name" value="TRNASYNTHCYS"/>
</dbReference>
<evidence type="ECO:0000256" key="3">
    <source>
        <dbReference type="ARBA" id="ARBA00011245"/>
    </source>
</evidence>
<dbReference type="GO" id="GO:0005524">
    <property type="term" value="F:ATP binding"/>
    <property type="evidence" value="ECO:0007669"/>
    <property type="project" value="UniProtKB-UniRule"/>
</dbReference>
<keyword evidence="4 12" id="KW-0963">Cytoplasm</keyword>
<feature type="short sequence motif" description="'HIGH' region" evidence="12">
    <location>
        <begin position="35"/>
        <end position="45"/>
    </location>
</feature>
<dbReference type="HAMAP" id="MF_00041">
    <property type="entry name" value="Cys_tRNA_synth"/>
    <property type="match status" value="1"/>
</dbReference>
<name>A0A1K1TBP4_9GAMM</name>
<dbReference type="SUPFAM" id="SSF52374">
    <property type="entry name" value="Nucleotidylyl transferase"/>
    <property type="match status" value="1"/>
</dbReference>
<feature type="binding site" evidence="12">
    <location>
        <position position="214"/>
    </location>
    <ligand>
        <name>Zn(2+)</name>
        <dbReference type="ChEBI" id="CHEBI:29105"/>
    </ligand>
</feature>
<evidence type="ECO:0000256" key="6">
    <source>
        <dbReference type="ARBA" id="ARBA00022723"/>
    </source>
</evidence>
<dbReference type="InterPro" id="IPR009080">
    <property type="entry name" value="tRNAsynth_Ia_anticodon-bd"/>
</dbReference>
<organism evidence="14 15">
    <name type="scientific">Marinospirillum alkaliphilum DSM 21637</name>
    <dbReference type="NCBI Taxonomy" id="1122209"/>
    <lineage>
        <taxon>Bacteria</taxon>
        <taxon>Pseudomonadati</taxon>
        <taxon>Pseudomonadota</taxon>
        <taxon>Gammaproteobacteria</taxon>
        <taxon>Oceanospirillales</taxon>
        <taxon>Oceanospirillaceae</taxon>
        <taxon>Marinospirillum</taxon>
    </lineage>
</organism>
<evidence type="ECO:0000256" key="7">
    <source>
        <dbReference type="ARBA" id="ARBA00022741"/>
    </source>
</evidence>
<dbReference type="InterPro" id="IPR015273">
    <property type="entry name" value="Cys-tRNA-synt_Ia_DALR"/>
</dbReference>
<comment type="similarity">
    <text evidence="2 12">Belongs to the class-I aminoacyl-tRNA synthetase family.</text>
</comment>
<feature type="short sequence motif" description="'KMSKS' region" evidence="12">
    <location>
        <begin position="271"/>
        <end position="275"/>
    </location>
</feature>
<protein>
    <recommendedName>
        <fullName evidence="12">Cysteine--tRNA ligase</fullName>
        <ecNumber evidence="12">6.1.1.16</ecNumber>
    </recommendedName>
    <alternativeName>
        <fullName evidence="12">Cysteinyl-tRNA synthetase</fullName>
        <shortName evidence="12">CysRS</shortName>
    </alternativeName>
</protein>
<evidence type="ECO:0000259" key="13">
    <source>
        <dbReference type="SMART" id="SM00840"/>
    </source>
</evidence>
<dbReference type="InterPro" id="IPR015803">
    <property type="entry name" value="Cys-tRNA-ligase"/>
</dbReference>
<feature type="binding site" evidence="12">
    <location>
        <position position="274"/>
    </location>
    <ligand>
        <name>ATP</name>
        <dbReference type="ChEBI" id="CHEBI:30616"/>
    </ligand>
</feature>
<dbReference type="Gene3D" id="1.20.120.1910">
    <property type="entry name" value="Cysteine-tRNA ligase, C-terminal anti-codon recognition domain"/>
    <property type="match status" value="1"/>
</dbReference>
<feature type="binding site" evidence="12">
    <location>
        <position position="239"/>
    </location>
    <ligand>
        <name>Zn(2+)</name>
        <dbReference type="ChEBI" id="CHEBI:29105"/>
    </ligand>
</feature>
<dbReference type="STRING" id="1122209.SAMN02745752_00041"/>
<comment type="subcellular location">
    <subcellularLocation>
        <location evidence="1 12">Cytoplasm</location>
    </subcellularLocation>
</comment>
<dbReference type="FunFam" id="3.40.50.620:FF:000009">
    <property type="entry name" value="Cysteine--tRNA ligase"/>
    <property type="match status" value="1"/>
</dbReference>
<dbReference type="GO" id="GO:0008270">
    <property type="term" value="F:zinc ion binding"/>
    <property type="evidence" value="ECO:0007669"/>
    <property type="project" value="UniProtKB-UniRule"/>
</dbReference>
<dbReference type="GO" id="GO:0005829">
    <property type="term" value="C:cytosol"/>
    <property type="evidence" value="ECO:0007669"/>
    <property type="project" value="TreeGrafter"/>
</dbReference>
<dbReference type="EC" id="6.1.1.16" evidence="12"/>
<dbReference type="Proteomes" id="UP000182350">
    <property type="component" value="Unassembled WGS sequence"/>
</dbReference>
<feature type="binding site" evidence="12">
    <location>
        <position position="243"/>
    </location>
    <ligand>
        <name>Zn(2+)</name>
        <dbReference type="ChEBI" id="CHEBI:29105"/>
    </ligand>
</feature>
<keyword evidence="11 12" id="KW-0030">Aminoacyl-tRNA synthetase</keyword>
<dbReference type="EMBL" id="FPJW01000001">
    <property type="protein sequence ID" value="SFW97968.1"/>
    <property type="molecule type" value="Genomic_DNA"/>
</dbReference>
<dbReference type="OrthoDB" id="9815130at2"/>
<dbReference type="InterPro" id="IPR032678">
    <property type="entry name" value="tRNA-synt_1_cat_dom"/>
</dbReference>
<dbReference type="CDD" id="cd07963">
    <property type="entry name" value="Anticodon_Ia_Cys"/>
    <property type="match status" value="1"/>
</dbReference>
<dbReference type="AlphaFoldDB" id="A0A1K1TBP4"/>
<dbReference type="InterPro" id="IPR014729">
    <property type="entry name" value="Rossmann-like_a/b/a_fold"/>
</dbReference>
<feature type="binding site" evidence="12">
    <location>
        <position position="33"/>
    </location>
    <ligand>
        <name>Zn(2+)</name>
        <dbReference type="ChEBI" id="CHEBI:29105"/>
    </ligand>
</feature>
<evidence type="ECO:0000313" key="15">
    <source>
        <dbReference type="Proteomes" id="UP000182350"/>
    </source>
</evidence>
<evidence type="ECO:0000256" key="4">
    <source>
        <dbReference type="ARBA" id="ARBA00022490"/>
    </source>
</evidence>
<evidence type="ECO:0000256" key="9">
    <source>
        <dbReference type="ARBA" id="ARBA00022840"/>
    </source>
</evidence>
<keyword evidence="15" id="KW-1185">Reference proteome</keyword>
<proteinExistence type="inferred from homology"/>
<dbReference type="SUPFAM" id="SSF47323">
    <property type="entry name" value="Anticodon-binding domain of a subclass of class I aminoacyl-tRNA synthetases"/>
    <property type="match status" value="1"/>
</dbReference>
<evidence type="ECO:0000256" key="5">
    <source>
        <dbReference type="ARBA" id="ARBA00022598"/>
    </source>
</evidence>
<keyword evidence="6 12" id="KW-0479">Metal-binding</keyword>
<keyword evidence="10 12" id="KW-0648">Protein biosynthesis</keyword>
<evidence type="ECO:0000256" key="11">
    <source>
        <dbReference type="ARBA" id="ARBA00023146"/>
    </source>
</evidence>
<dbReference type="Pfam" id="PF09190">
    <property type="entry name" value="DALR_2"/>
    <property type="match status" value="1"/>
</dbReference>
<dbReference type="Gene3D" id="3.40.50.620">
    <property type="entry name" value="HUPs"/>
    <property type="match status" value="1"/>
</dbReference>
<dbReference type="PANTHER" id="PTHR10890:SF3">
    <property type="entry name" value="CYSTEINE--TRNA LIGASE, CYTOPLASMIC"/>
    <property type="match status" value="1"/>
</dbReference>
<evidence type="ECO:0000256" key="8">
    <source>
        <dbReference type="ARBA" id="ARBA00022833"/>
    </source>
</evidence>
<dbReference type="CDD" id="cd00672">
    <property type="entry name" value="CysRS_core"/>
    <property type="match status" value="1"/>
</dbReference>
<comment type="subunit">
    <text evidence="3 12">Monomer.</text>
</comment>
<keyword evidence="9 12" id="KW-0067">ATP-binding</keyword>
<dbReference type="GO" id="GO:0004817">
    <property type="term" value="F:cysteine-tRNA ligase activity"/>
    <property type="evidence" value="ECO:0007669"/>
    <property type="project" value="UniProtKB-UniRule"/>
</dbReference>
<evidence type="ECO:0000256" key="1">
    <source>
        <dbReference type="ARBA" id="ARBA00004496"/>
    </source>
</evidence>
<evidence type="ECO:0000313" key="14">
    <source>
        <dbReference type="EMBL" id="SFW97968.1"/>
    </source>
</evidence>
<dbReference type="PANTHER" id="PTHR10890">
    <property type="entry name" value="CYSTEINYL-TRNA SYNTHETASE"/>
    <property type="match status" value="1"/>
</dbReference>
<accession>A0A1K1TBP4</accession>
<dbReference type="Pfam" id="PF01406">
    <property type="entry name" value="tRNA-synt_1e"/>
    <property type="match status" value="1"/>
</dbReference>
<comment type="catalytic activity">
    <reaction evidence="12">
        <text>tRNA(Cys) + L-cysteine + ATP = L-cysteinyl-tRNA(Cys) + AMP + diphosphate</text>
        <dbReference type="Rhea" id="RHEA:17773"/>
        <dbReference type="Rhea" id="RHEA-COMP:9661"/>
        <dbReference type="Rhea" id="RHEA-COMP:9679"/>
        <dbReference type="ChEBI" id="CHEBI:30616"/>
        <dbReference type="ChEBI" id="CHEBI:33019"/>
        <dbReference type="ChEBI" id="CHEBI:35235"/>
        <dbReference type="ChEBI" id="CHEBI:78442"/>
        <dbReference type="ChEBI" id="CHEBI:78517"/>
        <dbReference type="ChEBI" id="CHEBI:456215"/>
        <dbReference type="EC" id="6.1.1.16"/>
    </reaction>
</comment>
<evidence type="ECO:0000256" key="10">
    <source>
        <dbReference type="ARBA" id="ARBA00022917"/>
    </source>
</evidence>
<sequence length="471" mass="53172">MSQLPEIHLYNTLTRQKEVLKPIQPGTVKMYVCGVTVYDLCHIGHARVMVVFDMITRYLRERGYDVVYVRNITDIDDKIIRRAEENGESMVQLTERMIAAMHEDEARLGVLRPDIEPRATAHIEDIIALVQKLEKKGYAYAADNGDVYYRVRKFENYGQLTNRKLDELQAGARVDVEDAKEDPLDFVLWKAAKPGEPSWTSPWGDGRPGWHIECSAMSTCCLGNTFDIHGGGPDLPFPHHENEIAQSEAATGQKYVNAWMYAGAVRVDQEKMSKSLGNFFTIRDVLETHDPEVIRYLLLGSHYRSSINYAESALHDARKSLERFYTALQGVTPVEDAAAVQQAGHWREDFHRVMDDDFNTPEALAVLFDLTRALNRAREAGDQPLAAALAFELKALGDILGLLQQDAEHFLKGGDTAKGSINPDVIETLIEKRLLAKQERNFAEADRIRQELEAQGILLKDTKDGTSWTRA</sequence>
<evidence type="ECO:0000256" key="12">
    <source>
        <dbReference type="HAMAP-Rule" id="MF_00041"/>
    </source>
</evidence>
<keyword evidence="5 12" id="KW-0436">Ligase</keyword>
<comment type="cofactor">
    <cofactor evidence="12">
        <name>Zn(2+)</name>
        <dbReference type="ChEBI" id="CHEBI:29105"/>
    </cofactor>
    <text evidence="12">Binds 1 zinc ion per subunit.</text>
</comment>
<dbReference type="SMART" id="SM00840">
    <property type="entry name" value="DALR_2"/>
    <property type="match status" value="1"/>
</dbReference>
<reference evidence="14 15" key="1">
    <citation type="submission" date="2016-11" db="EMBL/GenBank/DDBJ databases">
        <authorList>
            <person name="Jaros S."/>
            <person name="Januszkiewicz K."/>
            <person name="Wedrychowicz H."/>
        </authorList>
    </citation>
    <scope>NUCLEOTIDE SEQUENCE [LARGE SCALE GENOMIC DNA]</scope>
    <source>
        <strain evidence="14 15">DSM 21637</strain>
    </source>
</reference>
<keyword evidence="7 12" id="KW-0547">Nucleotide-binding</keyword>
<evidence type="ECO:0000256" key="2">
    <source>
        <dbReference type="ARBA" id="ARBA00005594"/>
    </source>
</evidence>
<dbReference type="InterPro" id="IPR024909">
    <property type="entry name" value="Cys-tRNA/MSH_ligase"/>
</dbReference>
<feature type="domain" description="Cysteinyl-tRNA synthetase class Ia DALR" evidence="13">
    <location>
        <begin position="349"/>
        <end position="411"/>
    </location>
</feature>
<gene>
    <name evidence="12" type="primary">cysS</name>
    <name evidence="14" type="ORF">SAMN02745752_00041</name>
</gene>
<dbReference type="NCBIfam" id="TIGR00435">
    <property type="entry name" value="cysS"/>
    <property type="match status" value="1"/>
</dbReference>
<dbReference type="GO" id="GO:0006423">
    <property type="term" value="P:cysteinyl-tRNA aminoacylation"/>
    <property type="evidence" value="ECO:0007669"/>
    <property type="project" value="UniProtKB-UniRule"/>
</dbReference>